<evidence type="ECO:0000313" key="1">
    <source>
        <dbReference type="EMBL" id="ESK82891.1"/>
    </source>
</evidence>
<gene>
    <name evidence="1" type="ORF">Moror_1375</name>
</gene>
<dbReference type="HOGENOM" id="CLU_990754_0_0_1"/>
<dbReference type="EMBL" id="AWSO01001749">
    <property type="protein sequence ID" value="ESK82891.1"/>
    <property type="molecule type" value="Genomic_DNA"/>
</dbReference>
<sequence>MIATTLSSLRPPHFKLWDLAIGDGLEYGHWRAGNQPGCGKRFRMAMIRSMQVYSVALLKKRAGRFSSSFLLQNYLVFAELKATAHEIERNSAPFTLTLTEWLLQSSRVFDALDVTEGKEKFFIVEPPHLTLKSTQCPRTFPTLHNAEDPIEETMPTPIYLFVHSLPTTLSEIVSWLERPCYFWSFDKTGQSRLSEEECERWGLPVLVPDTGFLDRVVLCSWPTHIYTTLQDWQKATGFDPTTSDWARSRGYPEWEIVGTEDRFVLVEEALTEDLEWEFLDV</sequence>
<dbReference type="Proteomes" id="UP000017559">
    <property type="component" value="Unassembled WGS sequence"/>
</dbReference>
<dbReference type="KEGG" id="mrr:Moror_1375"/>
<name>V2WQR9_MONRO</name>
<proteinExistence type="predicted"/>
<accession>V2WQR9</accession>
<dbReference type="AlphaFoldDB" id="V2WQR9"/>
<reference evidence="1 2" key="1">
    <citation type="journal article" date="2014" name="BMC Genomics">
        <title>Genome and secretome analysis of the hemibiotrophic fungal pathogen, Moniliophthora roreri, which causes frosty pod rot disease of cacao: mechanisms of the biotrophic and necrotrophic phases.</title>
        <authorList>
            <person name="Meinhardt L.W."/>
            <person name="Costa G.G.L."/>
            <person name="Thomazella D.P.T."/>
            <person name="Teixeira P.J.P.L."/>
            <person name="Carazzolle M.F."/>
            <person name="Schuster S.C."/>
            <person name="Carlson J.E."/>
            <person name="Guiltinan M.J."/>
            <person name="Mieczkowski P."/>
            <person name="Farmer A."/>
            <person name="Ramaraj T."/>
            <person name="Crozier J."/>
            <person name="Davis R.E."/>
            <person name="Shao J."/>
            <person name="Melnick R.L."/>
            <person name="Pereira G.A.G."/>
            <person name="Bailey B.A."/>
        </authorList>
    </citation>
    <scope>NUCLEOTIDE SEQUENCE [LARGE SCALE GENOMIC DNA]</scope>
    <source>
        <strain evidence="1 2">MCA 2997</strain>
    </source>
</reference>
<evidence type="ECO:0000313" key="2">
    <source>
        <dbReference type="Proteomes" id="UP000017559"/>
    </source>
</evidence>
<organism evidence="1 2">
    <name type="scientific">Moniliophthora roreri (strain MCA 2997)</name>
    <name type="common">Cocoa frosty pod rot fungus</name>
    <name type="synonym">Crinipellis roreri</name>
    <dbReference type="NCBI Taxonomy" id="1381753"/>
    <lineage>
        <taxon>Eukaryota</taxon>
        <taxon>Fungi</taxon>
        <taxon>Dikarya</taxon>
        <taxon>Basidiomycota</taxon>
        <taxon>Agaricomycotina</taxon>
        <taxon>Agaricomycetes</taxon>
        <taxon>Agaricomycetidae</taxon>
        <taxon>Agaricales</taxon>
        <taxon>Marasmiineae</taxon>
        <taxon>Marasmiaceae</taxon>
        <taxon>Moniliophthora</taxon>
    </lineage>
</organism>
<comment type="caution">
    <text evidence="1">The sequence shown here is derived from an EMBL/GenBank/DDBJ whole genome shotgun (WGS) entry which is preliminary data.</text>
</comment>
<dbReference type="OrthoDB" id="2953266at2759"/>
<keyword evidence="2" id="KW-1185">Reference proteome</keyword>
<protein>
    <submittedName>
        <fullName evidence="1">Uncharacterized protein</fullName>
    </submittedName>
</protein>